<dbReference type="AlphaFoldDB" id="A0A4R6IM05"/>
<dbReference type="Proteomes" id="UP000295499">
    <property type="component" value="Unassembled WGS sequence"/>
</dbReference>
<dbReference type="InterPro" id="IPR029044">
    <property type="entry name" value="Nucleotide-diphossugar_trans"/>
</dbReference>
<evidence type="ECO:0000313" key="1">
    <source>
        <dbReference type="EMBL" id="TDO23152.1"/>
    </source>
</evidence>
<organism evidence="1 2">
    <name type="scientific">Pedobacter duraquae</name>
    <dbReference type="NCBI Taxonomy" id="425511"/>
    <lineage>
        <taxon>Bacteria</taxon>
        <taxon>Pseudomonadati</taxon>
        <taxon>Bacteroidota</taxon>
        <taxon>Sphingobacteriia</taxon>
        <taxon>Sphingobacteriales</taxon>
        <taxon>Sphingobacteriaceae</taxon>
        <taxon>Pedobacter</taxon>
    </lineage>
</organism>
<sequence>MGGIKIYLKMQRGMKRMKKAALALEPVTSYADGLPIHFLTGKNYLYQTLFCIRSLAKTAGAHFKFILIDDGTFDADLTELVQRLLPNAEIISAELIEKNLAQHIPRSCTALLEKRKVYPHIRKLTDIHTLPGNSWKLVMDSDMIFWTEPKEILSWIEKPDSPLYMRDCMPSYGYTDLILKELSGKQLPELVNVGVIGLNSDYIEWQKIDEWIKILESREGTSYYLEQALTAMIIGDRPSTILADNQYIVNPDEQLIKHKNGILHHYVDLSKKEYFIDVWKNI</sequence>
<proteinExistence type="predicted"/>
<dbReference type="SUPFAM" id="SSF53448">
    <property type="entry name" value="Nucleotide-diphospho-sugar transferases"/>
    <property type="match status" value="1"/>
</dbReference>
<gene>
    <name evidence="1" type="ORF">CLV32_2139</name>
</gene>
<keyword evidence="2" id="KW-1185">Reference proteome</keyword>
<protein>
    <recommendedName>
        <fullName evidence="3">Glycosyl transferase</fullName>
    </recommendedName>
</protein>
<evidence type="ECO:0000313" key="2">
    <source>
        <dbReference type="Proteomes" id="UP000295499"/>
    </source>
</evidence>
<evidence type="ECO:0008006" key="3">
    <source>
        <dbReference type="Google" id="ProtNLM"/>
    </source>
</evidence>
<dbReference type="EMBL" id="SNWM01000002">
    <property type="protein sequence ID" value="TDO23152.1"/>
    <property type="molecule type" value="Genomic_DNA"/>
</dbReference>
<reference evidence="1 2" key="1">
    <citation type="submission" date="2019-03" db="EMBL/GenBank/DDBJ databases">
        <title>Genomic Encyclopedia of Archaeal and Bacterial Type Strains, Phase II (KMG-II): from individual species to whole genera.</title>
        <authorList>
            <person name="Goeker M."/>
        </authorList>
    </citation>
    <scope>NUCLEOTIDE SEQUENCE [LARGE SCALE GENOMIC DNA]</scope>
    <source>
        <strain evidence="1 2">DSM 19034</strain>
    </source>
</reference>
<accession>A0A4R6IM05</accession>
<dbReference type="Gene3D" id="3.90.550.10">
    <property type="entry name" value="Spore Coat Polysaccharide Biosynthesis Protein SpsA, Chain A"/>
    <property type="match status" value="1"/>
</dbReference>
<name>A0A4R6IM05_9SPHI</name>
<comment type="caution">
    <text evidence="1">The sequence shown here is derived from an EMBL/GenBank/DDBJ whole genome shotgun (WGS) entry which is preliminary data.</text>
</comment>